<reference evidence="3 4" key="2">
    <citation type="submission" date="2024-07" db="EMBL/GenBank/DDBJ databases">
        <authorList>
            <person name="Akdeniz Z."/>
        </authorList>
    </citation>
    <scope>NUCLEOTIDE SEQUENCE [LARGE SCALE GENOMIC DNA]</scope>
</reference>
<dbReference type="AlphaFoldDB" id="A0AA86TNN4"/>
<feature type="transmembrane region" description="Helical" evidence="1">
    <location>
        <begin position="44"/>
        <end position="61"/>
    </location>
</feature>
<proteinExistence type="predicted"/>
<evidence type="ECO:0000313" key="2">
    <source>
        <dbReference type="EMBL" id="CAI9922930.1"/>
    </source>
</evidence>
<evidence type="ECO:0000313" key="3">
    <source>
        <dbReference type="EMBL" id="CAL6066516.1"/>
    </source>
</evidence>
<sequence>MANIYVEQIHNNISYKNNKNESEGTKMKMNHIMSLSELHSSGTYDIYTNISFLVLITYMFLKLMRHLRRTLINTSKKDVKKDATNDAKKLYPSYSASFCVKKTQKRTLFYLHQLIILLLLITTAVPELFRLCPEILISCPVFLSTFNSTIYQTIIFKFEVSSRKDVFVYVSRLNYIQTFCLQTRQHNGVIYLNLSIQIAYL</sequence>
<dbReference type="Proteomes" id="UP001642409">
    <property type="component" value="Unassembled WGS sequence"/>
</dbReference>
<reference evidence="2" key="1">
    <citation type="submission" date="2023-06" db="EMBL/GenBank/DDBJ databases">
        <authorList>
            <person name="Kurt Z."/>
        </authorList>
    </citation>
    <scope>NUCLEOTIDE SEQUENCE</scope>
</reference>
<keyword evidence="1" id="KW-0812">Transmembrane</keyword>
<protein>
    <submittedName>
        <fullName evidence="3">Hypothetical_protein</fullName>
    </submittedName>
</protein>
<dbReference type="EMBL" id="CAXDID020000261">
    <property type="protein sequence ID" value="CAL6066516.1"/>
    <property type="molecule type" value="Genomic_DNA"/>
</dbReference>
<accession>A0AA86TNN4</accession>
<keyword evidence="4" id="KW-1185">Reference proteome</keyword>
<keyword evidence="1" id="KW-1133">Transmembrane helix</keyword>
<feature type="transmembrane region" description="Helical" evidence="1">
    <location>
        <begin position="108"/>
        <end position="129"/>
    </location>
</feature>
<gene>
    <name evidence="2" type="ORF">HINF_LOCUS10575</name>
    <name evidence="3" type="ORF">HINF_LOCUS52427</name>
</gene>
<dbReference type="EMBL" id="CATOUU010000264">
    <property type="protein sequence ID" value="CAI9922930.1"/>
    <property type="molecule type" value="Genomic_DNA"/>
</dbReference>
<keyword evidence="1" id="KW-0472">Membrane</keyword>
<evidence type="ECO:0000313" key="4">
    <source>
        <dbReference type="Proteomes" id="UP001642409"/>
    </source>
</evidence>
<evidence type="ECO:0000256" key="1">
    <source>
        <dbReference type="SAM" id="Phobius"/>
    </source>
</evidence>
<comment type="caution">
    <text evidence="2">The sequence shown here is derived from an EMBL/GenBank/DDBJ whole genome shotgun (WGS) entry which is preliminary data.</text>
</comment>
<organism evidence="2">
    <name type="scientific">Hexamita inflata</name>
    <dbReference type="NCBI Taxonomy" id="28002"/>
    <lineage>
        <taxon>Eukaryota</taxon>
        <taxon>Metamonada</taxon>
        <taxon>Diplomonadida</taxon>
        <taxon>Hexamitidae</taxon>
        <taxon>Hexamitinae</taxon>
        <taxon>Hexamita</taxon>
    </lineage>
</organism>
<name>A0AA86TNN4_9EUKA</name>